<dbReference type="PANTHER" id="PTHR45453">
    <property type="entry name" value="PHOSPHATE REGULON SENSOR PROTEIN PHOR"/>
    <property type="match status" value="1"/>
</dbReference>
<keyword evidence="5" id="KW-0418">Kinase</keyword>
<dbReference type="Pfam" id="PF00512">
    <property type="entry name" value="HisKA"/>
    <property type="match status" value="1"/>
</dbReference>
<dbReference type="NCBIfam" id="NF041735">
    <property type="entry name" value="hist_kin_RppB"/>
    <property type="match status" value="1"/>
</dbReference>
<evidence type="ECO:0000256" key="4">
    <source>
        <dbReference type="ARBA" id="ARBA00022679"/>
    </source>
</evidence>
<dbReference type="SMART" id="SM00387">
    <property type="entry name" value="HATPase_c"/>
    <property type="match status" value="1"/>
</dbReference>
<evidence type="ECO:0000256" key="2">
    <source>
        <dbReference type="ARBA" id="ARBA00012438"/>
    </source>
</evidence>
<dbReference type="SUPFAM" id="SSF55874">
    <property type="entry name" value="ATPase domain of HSP90 chaperone/DNA topoisomerase II/histidine kinase"/>
    <property type="match status" value="1"/>
</dbReference>
<dbReference type="CDD" id="cd00075">
    <property type="entry name" value="HATPase"/>
    <property type="match status" value="1"/>
</dbReference>
<proteinExistence type="predicted"/>
<protein>
    <recommendedName>
        <fullName evidence="2">histidine kinase</fullName>
        <ecNumber evidence="2">2.7.13.3</ecNumber>
    </recommendedName>
</protein>
<evidence type="ECO:0000313" key="10">
    <source>
        <dbReference type="Proteomes" id="UP001204953"/>
    </source>
</evidence>
<accession>A0AAE3KSF4</accession>
<reference evidence="9" key="1">
    <citation type="submission" date="2022-06" db="EMBL/GenBank/DDBJ databases">
        <title>New cyanobacteria of genus Symplocastrum in benthos of Lake Baikal.</title>
        <authorList>
            <person name="Sorokovikova E."/>
            <person name="Tikhonova I."/>
            <person name="Krasnopeev A."/>
            <person name="Evseev P."/>
            <person name="Gladkikh A."/>
            <person name="Belykh O."/>
        </authorList>
    </citation>
    <scope>NUCLEOTIDE SEQUENCE</scope>
    <source>
        <strain evidence="9">BBK-W-15</strain>
    </source>
</reference>
<dbReference type="RefSeq" id="WP_254012208.1">
    <property type="nucleotide sequence ID" value="NZ_JAMZMM010000115.1"/>
</dbReference>
<dbReference type="GO" id="GO:0016036">
    <property type="term" value="P:cellular response to phosphate starvation"/>
    <property type="evidence" value="ECO:0007669"/>
    <property type="project" value="TreeGrafter"/>
</dbReference>
<feature type="domain" description="Histidine kinase" evidence="8">
    <location>
        <begin position="158"/>
        <end position="377"/>
    </location>
</feature>
<gene>
    <name evidence="9" type="ORF">NJ959_13265</name>
</gene>
<dbReference type="InterPro" id="IPR004358">
    <property type="entry name" value="Sig_transdc_His_kin-like_C"/>
</dbReference>
<dbReference type="InterPro" id="IPR036890">
    <property type="entry name" value="HATPase_C_sf"/>
</dbReference>
<keyword evidence="9" id="KW-0547">Nucleotide-binding</keyword>
<dbReference type="InterPro" id="IPR036097">
    <property type="entry name" value="HisK_dim/P_sf"/>
</dbReference>
<comment type="caution">
    <text evidence="9">The sequence shown here is derived from an EMBL/GenBank/DDBJ whole genome shotgun (WGS) entry which is preliminary data.</text>
</comment>
<keyword evidence="3" id="KW-0597">Phosphoprotein</keyword>
<dbReference type="SUPFAM" id="SSF47384">
    <property type="entry name" value="Homodimeric domain of signal transducing histidine kinase"/>
    <property type="match status" value="1"/>
</dbReference>
<dbReference type="InterPro" id="IPR003594">
    <property type="entry name" value="HATPase_dom"/>
</dbReference>
<dbReference type="InterPro" id="IPR049835">
    <property type="entry name" value="RppB"/>
</dbReference>
<dbReference type="Gene3D" id="3.30.565.10">
    <property type="entry name" value="Histidine kinase-like ATPase, C-terminal domain"/>
    <property type="match status" value="1"/>
</dbReference>
<evidence type="ECO:0000259" key="8">
    <source>
        <dbReference type="PROSITE" id="PS50109"/>
    </source>
</evidence>
<dbReference type="GO" id="GO:0000155">
    <property type="term" value="F:phosphorelay sensor kinase activity"/>
    <property type="evidence" value="ECO:0007669"/>
    <property type="project" value="InterPro"/>
</dbReference>
<dbReference type="FunFam" id="3.30.565.10:FF:000006">
    <property type="entry name" value="Sensor histidine kinase WalK"/>
    <property type="match status" value="1"/>
</dbReference>
<dbReference type="CDD" id="cd00082">
    <property type="entry name" value="HisKA"/>
    <property type="match status" value="1"/>
</dbReference>
<comment type="catalytic activity">
    <reaction evidence="1">
        <text>ATP + protein L-histidine = ADP + protein N-phospho-L-histidine.</text>
        <dbReference type="EC" id="2.7.13.3"/>
    </reaction>
</comment>
<dbReference type="EMBL" id="JAMZMM010000115">
    <property type="protein sequence ID" value="MCP2729422.1"/>
    <property type="molecule type" value="Genomic_DNA"/>
</dbReference>
<dbReference type="AlphaFoldDB" id="A0AAE3KSF4"/>
<dbReference type="InterPro" id="IPR050351">
    <property type="entry name" value="BphY/WalK/GraS-like"/>
</dbReference>
<dbReference type="Gene3D" id="1.10.287.130">
    <property type="match status" value="1"/>
</dbReference>
<sequence length="380" mass="42449">LEPIIKDFLPNLCLVDTTCVSEKANPKRHVLSAINRGSYYIRLFDKYGRLIAFAGTYPVGISPSLNKEYRQIISDSDGNLYHQVSVSLHTLDRQDWGYFQVGRSFKDFEDYLKTVRLVLTLGMPISLILVGSASWCLAGLAMKPIYQSYKQIQQFTADAAHELRTPLAATQATIESALLIPHLAEKDARDILETIERQNRRLTKLVADLLLLTRIDRQTVQIPHQKCCLNDIVSDLVEEFTPLGIASQLTIISDVRVQNQLEVFGDSDQLYRLVSNLIINAIQYTPAEGKVTVILDSSDRNAIIQVQDTGIGIDLTEHSRIFDRFYRVNSDRSRRTGGSGLGLAIAKAIAQTHQGTIHIQSQVGVGSTLTIKMLKIVTHS</sequence>
<evidence type="ECO:0000313" key="9">
    <source>
        <dbReference type="EMBL" id="MCP2729422.1"/>
    </source>
</evidence>
<dbReference type="InterPro" id="IPR003661">
    <property type="entry name" value="HisK_dim/P_dom"/>
</dbReference>
<keyword evidence="4" id="KW-0808">Transferase</keyword>
<evidence type="ECO:0000256" key="5">
    <source>
        <dbReference type="ARBA" id="ARBA00022777"/>
    </source>
</evidence>
<name>A0AAE3KSF4_9CYAN</name>
<keyword evidence="6" id="KW-0902">Two-component regulatory system</keyword>
<dbReference type="PANTHER" id="PTHR45453:SF1">
    <property type="entry name" value="PHOSPHATE REGULON SENSOR PROTEIN PHOR"/>
    <property type="match status" value="1"/>
</dbReference>
<evidence type="ECO:0000256" key="6">
    <source>
        <dbReference type="ARBA" id="ARBA00023012"/>
    </source>
</evidence>
<dbReference type="Pfam" id="PF02518">
    <property type="entry name" value="HATPase_c"/>
    <property type="match status" value="1"/>
</dbReference>
<dbReference type="GO" id="GO:0005524">
    <property type="term" value="F:ATP binding"/>
    <property type="evidence" value="ECO:0007669"/>
    <property type="project" value="UniProtKB-KW"/>
</dbReference>
<dbReference type="Proteomes" id="UP001204953">
    <property type="component" value="Unassembled WGS sequence"/>
</dbReference>
<dbReference type="SMART" id="SM00388">
    <property type="entry name" value="HisKA"/>
    <property type="match status" value="1"/>
</dbReference>
<dbReference type="GO" id="GO:0005886">
    <property type="term" value="C:plasma membrane"/>
    <property type="evidence" value="ECO:0007669"/>
    <property type="project" value="TreeGrafter"/>
</dbReference>
<evidence type="ECO:0000256" key="3">
    <source>
        <dbReference type="ARBA" id="ARBA00022553"/>
    </source>
</evidence>
<dbReference type="InterPro" id="IPR005467">
    <property type="entry name" value="His_kinase_dom"/>
</dbReference>
<evidence type="ECO:0000256" key="1">
    <source>
        <dbReference type="ARBA" id="ARBA00000085"/>
    </source>
</evidence>
<dbReference type="GO" id="GO:0004721">
    <property type="term" value="F:phosphoprotein phosphatase activity"/>
    <property type="evidence" value="ECO:0007669"/>
    <property type="project" value="TreeGrafter"/>
</dbReference>
<keyword evidence="7" id="KW-0175">Coiled coil</keyword>
<feature type="coiled-coil region" evidence="7">
    <location>
        <begin position="185"/>
        <end position="212"/>
    </location>
</feature>
<dbReference type="EC" id="2.7.13.3" evidence="2"/>
<keyword evidence="9" id="KW-0067">ATP-binding</keyword>
<dbReference type="PRINTS" id="PR00344">
    <property type="entry name" value="BCTRLSENSOR"/>
</dbReference>
<feature type="non-terminal residue" evidence="9">
    <location>
        <position position="1"/>
    </location>
</feature>
<organism evidence="9 10">
    <name type="scientific">Limnofasciculus baicalensis BBK-W-15</name>
    <dbReference type="NCBI Taxonomy" id="2699891"/>
    <lineage>
        <taxon>Bacteria</taxon>
        <taxon>Bacillati</taxon>
        <taxon>Cyanobacteriota</taxon>
        <taxon>Cyanophyceae</taxon>
        <taxon>Coleofasciculales</taxon>
        <taxon>Coleofasciculaceae</taxon>
        <taxon>Limnofasciculus</taxon>
        <taxon>Limnofasciculus baicalensis</taxon>
    </lineage>
</organism>
<evidence type="ECO:0000256" key="7">
    <source>
        <dbReference type="SAM" id="Coils"/>
    </source>
</evidence>
<dbReference type="PROSITE" id="PS50109">
    <property type="entry name" value="HIS_KIN"/>
    <property type="match status" value="1"/>
</dbReference>
<keyword evidence="10" id="KW-1185">Reference proteome</keyword>